<sequence length="1439" mass="157050">MSELLVRWLNDEVQLSVVVTEFEATFASGYLLGEVLFKANQQHNFGDFVPSDSADAKIVNFCLLEPSMRALGIRLDPILASSVMNEASGAATKLLYQLKTAIARAHRSGTVSCRPYAPGGVVPIHNVPGRLPKTVFDPIKHASFEHAIRLHVKAQDELKREKRKKAAAAQLALDRVAQKAAYHEHLEATRQQRLHLTQIQREFTQVTTEGETEAWVAATTKKRERERRKARYEKLVATRAAERQATALATAKDQVTTGIAMFESTLAETTKKSKPSKGLQLPTQLSIGYGVRSLRTTLKSMDVTVPSSPTSMPSVGEKRRQRELRGDIQRKRRARFLKACDNHQRARNDDVVQAALEATLLRATTTEAELDTKEANVVAYMDVVAENRARRNEEYAQRAKTDLVEATRRDATAYGMLHHRFTDAVQAQCERAERLTVAMAAAAAETNVAIAHDALNRVIDLALATVTYRETATWILPSEVFVPPSTWREIMAFGANATDDVFASGFASRDSESVLNAFEIEGHISTARHAVMSESSLESVDAVTTVPSFVSGKLPRERVLGEIVAYCRACTAPPTTAPTREPFPAFELKLALLGKPFAGRKTCASKLATQYNLEPLSVHALLETAMANRSDVGVAATKLLAAGKSIPNALYLTLLERAIRSIDPRVKRGWVLTDFVATLEEAIDVERLLSGNVPEPTPLLSRSDLALALPPPALPANHFLGKSGLDLVFRLEVDRTKVFRHCLGKLEDPVTGGRFHMQDAPPTEADARSRLRPWRDPTIAAEALSLFSHAYDVAIPSLVGWFAPYGTLRTVMGDDLVGAMCDYIDAFLHAVAAAETAACREKEAVANAAMGVEEERQGAIALHDETLRLALENEAVAAQTLRAGEDAKLKKDELVALRGSVEAAHQSVLDATQAASAFLLADRDGHAATLPLRVVSVVPEIDVAALTCGVWEASDSQYKRTLEHGFSMLRAYRSRVEAHAVNVLSEMAAFARRPDAKQGILDAFQWDFNTSVLHDMRFDASTKAELHLRVDSLLDQLVAVLDSKGAEAFALLETLLRDQWKEDALMSIQLLGTMLFQAEVDVFHASVTVITDAIAGFEVGFVKSTDDGKIPLLPLGKDPVEDEKEAVVAPTKASAKKKVVVVEVEVVPLTPAQEVAAAYQKARDALATVASKALKLPNVPGSATPSGSSGPPISTASKKEKDAGSATPVAKKDTIASLNAVAGVGFEYDYVLSRLAALQDRVLDTMSYVDLVLTSLEADLRSFVSARLAYEKDAILSLVKCIRDAIEHDESLPFRLLLEPPSMAHMPPLRQDGLDVQARIDSSVRVIATPSVPLYPSIEHWDDMYLNTRQLNGVMAMLRELATSTLGHTIDVVPRVTFDDGLARLAGRPTTMLPPAWRSGLSKLGAYFDTKHSGVVKAFPDVARVLQAKHRVDEMVLHL</sequence>
<dbReference type="Proteomes" id="UP000030745">
    <property type="component" value="Unassembled WGS sequence"/>
</dbReference>
<dbReference type="Gene3D" id="1.10.418.10">
    <property type="entry name" value="Calponin-like domain"/>
    <property type="match status" value="1"/>
</dbReference>
<dbReference type="SUPFAM" id="SSF52540">
    <property type="entry name" value="P-loop containing nucleoside triphosphate hydrolases"/>
    <property type="match status" value="1"/>
</dbReference>
<evidence type="ECO:0000313" key="4">
    <source>
        <dbReference type="Proteomes" id="UP000030745"/>
    </source>
</evidence>
<dbReference type="KEGG" id="spar:SPRG_12915"/>
<name>A0A067BRL5_SAPPC</name>
<dbReference type="PROSITE" id="PS50021">
    <property type="entry name" value="CH"/>
    <property type="match status" value="1"/>
</dbReference>
<dbReference type="RefSeq" id="XP_012208135.1">
    <property type="nucleotide sequence ID" value="XM_012352745.1"/>
</dbReference>
<feature type="region of interest" description="Disordered" evidence="1">
    <location>
        <begin position="1179"/>
        <end position="1208"/>
    </location>
</feature>
<reference evidence="3 4" key="1">
    <citation type="journal article" date="2013" name="PLoS Genet.">
        <title>Distinctive expansion of potential virulence genes in the genome of the oomycete fish pathogen Saprolegnia parasitica.</title>
        <authorList>
            <person name="Jiang R.H."/>
            <person name="de Bruijn I."/>
            <person name="Haas B.J."/>
            <person name="Belmonte R."/>
            <person name="Lobach L."/>
            <person name="Christie J."/>
            <person name="van den Ackerveken G."/>
            <person name="Bottin A."/>
            <person name="Bulone V."/>
            <person name="Diaz-Moreno S.M."/>
            <person name="Dumas B."/>
            <person name="Fan L."/>
            <person name="Gaulin E."/>
            <person name="Govers F."/>
            <person name="Grenville-Briggs L.J."/>
            <person name="Horner N.R."/>
            <person name="Levin J.Z."/>
            <person name="Mammella M."/>
            <person name="Meijer H.J."/>
            <person name="Morris P."/>
            <person name="Nusbaum C."/>
            <person name="Oome S."/>
            <person name="Phillips A.J."/>
            <person name="van Rooyen D."/>
            <person name="Rzeszutek E."/>
            <person name="Saraiva M."/>
            <person name="Secombes C.J."/>
            <person name="Seidl M.F."/>
            <person name="Snel B."/>
            <person name="Stassen J.H."/>
            <person name="Sykes S."/>
            <person name="Tripathy S."/>
            <person name="van den Berg H."/>
            <person name="Vega-Arreguin J.C."/>
            <person name="Wawra S."/>
            <person name="Young S.K."/>
            <person name="Zeng Q."/>
            <person name="Dieguez-Uribeondo J."/>
            <person name="Russ C."/>
            <person name="Tyler B.M."/>
            <person name="van West P."/>
        </authorList>
    </citation>
    <scope>NUCLEOTIDE SEQUENCE [LARGE SCALE GENOMIC DNA]</scope>
    <source>
        <strain evidence="3 4">CBS 223.65</strain>
    </source>
</reference>
<feature type="region of interest" description="Disordered" evidence="1">
    <location>
        <begin position="303"/>
        <end position="323"/>
    </location>
</feature>
<gene>
    <name evidence="3" type="ORF">SPRG_12915</name>
</gene>
<dbReference type="InterPro" id="IPR054517">
    <property type="entry name" value="SPEF2_D5"/>
</dbReference>
<dbReference type="InterPro" id="IPR036872">
    <property type="entry name" value="CH_dom_sf"/>
</dbReference>
<evidence type="ECO:0000259" key="2">
    <source>
        <dbReference type="PROSITE" id="PS50021"/>
    </source>
</evidence>
<dbReference type="PANTHER" id="PTHR14919">
    <property type="entry name" value="KPL2-RELATED"/>
    <property type="match status" value="1"/>
</dbReference>
<dbReference type="Pfam" id="PF06294">
    <property type="entry name" value="CH_2"/>
    <property type="match status" value="1"/>
</dbReference>
<dbReference type="VEuPathDB" id="FungiDB:SPRG_12915"/>
<dbReference type="OMA" id="CPAHIIA"/>
<dbReference type="EMBL" id="KK583294">
    <property type="protein sequence ID" value="KDO21134.1"/>
    <property type="molecule type" value="Genomic_DNA"/>
</dbReference>
<dbReference type="InterPro" id="IPR027417">
    <property type="entry name" value="P-loop_NTPase"/>
</dbReference>
<dbReference type="GO" id="GO:0005737">
    <property type="term" value="C:cytoplasm"/>
    <property type="evidence" value="ECO:0007669"/>
    <property type="project" value="UniProtKB-ARBA"/>
</dbReference>
<dbReference type="InterPro" id="IPR001715">
    <property type="entry name" value="CH_dom"/>
</dbReference>
<evidence type="ECO:0000256" key="1">
    <source>
        <dbReference type="SAM" id="MobiDB-lite"/>
    </source>
</evidence>
<dbReference type="Pfam" id="PF00406">
    <property type="entry name" value="ADK"/>
    <property type="match status" value="1"/>
</dbReference>
<feature type="domain" description="Calponin-homology (CH)" evidence="2">
    <location>
        <begin position="1"/>
        <end position="103"/>
    </location>
</feature>
<dbReference type="GeneID" id="24134833"/>
<protein>
    <recommendedName>
        <fullName evidence="2">Calponin-homology (CH) domain-containing protein</fullName>
    </recommendedName>
</protein>
<evidence type="ECO:0000313" key="3">
    <source>
        <dbReference type="EMBL" id="KDO21134.1"/>
    </source>
</evidence>
<accession>A0A067BRL5</accession>
<feature type="compositionally biased region" description="Low complexity" evidence="1">
    <location>
        <begin position="1180"/>
        <end position="1196"/>
    </location>
</feature>
<dbReference type="Gene3D" id="3.40.50.300">
    <property type="entry name" value="P-loop containing nucleotide triphosphate hydrolases"/>
    <property type="match status" value="1"/>
</dbReference>
<dbReference type="InterPro" id="IPR010441">
    <property type="entry name" value="CH_2"/>
</dbReference>
<keyword evidence="4" id="KW-1185">Reference proteome</keyword>
<dbReference type="OrthoDB" id="62528at2759"/>
<organism evidence="3 4">
    <name type="scientific">Saprolegnia parasitica (strain CBS 223.65)</name>
    <dbReference type="NCBI Taxonomy" id="695850"/>
    <lineage>
        <taxon>Eukaryota</taxon>
        <taxon>Sar</taxon>
        <taxon>Stramenopiles</taxon>
        <taxon>Oomycota</taxon>
        <taxon>Saprolegniomycetes</taxon>
        <taxon>Saprolegniales</taxon>
        <taxon>Saprolegniaceae</taxon>
        <taxon>Saprolegnia</taxon>
    </lineage>
</organism>
<dbReference type="PANTHER" id="PTHR14919:SF0">
    <property type="entry name" value="SPERM FLAGELLAR PROTEIN 2"/>
    <property type="match status" value="1"/>
</dbReference>
<dbReference type="InterPro" id="IPR052634">
    <property type="entry name" value="Sperm_flagellar-bone_growth"/>
</dbReference>
<dbReference type="STRING" id="695850.A0A067BRL5"/>
<feature type="compositionally biased region" description="Low complexity" evidence="1">
    <location>
        <begin position="303"/>
        <end position="315"/>
    </location>
</feature>
<proteinExistence type="predicted"/>
<dbReference type="Pfam" id="PF22946">
    <property type="entry name" value="SPEF2_D5"/>
    <property type="match status" value="1"/>
</dbReference>